<proteinExistence type="predicted"/>
<evidence type="ECO:0000313" key="1">
    <source>
        <dbReference type="EMBL" id="MBB6249662.1"/>
    </source>
</evidence>
<dbReference type="Proteomes" id="UP000539175">
    <property type="component" value="Unassembled WGS sequence"/>
</dbReference>
<dbReference type="AlphaFoldDB" id="A0A7X0ATZ2"/>
<organism evidence="1 2">
    <name type="scientific">Nitrospirillum iridis</name>
    <dbReference type="NCBI Taxonomy" id="765888"/>
    <lineage>
        <taxon>Bacteria</taxon>
        <taxon>Pseudomonadati</taxon>
        <taxon>Pseudomonadota</taxon>
        <taxon>Alphaproteobacteria</taxon>
        <taxon>Rhodospirillales</taxon>
        <taxon>Azospirillaceae</taxon>
        <taxon>Nitrospirillum</taxon>
    </lineage>
</organism>
<accession>A0A7X0ATZ2</accession>
<gene>
    <name evidence="1" type="ORF">FHS74_000195</name>
</gene>
<name>A0A7X0ATZ2_9PROT</name>
<protein>
    <submittedName>
        <fullName evidence="1">Uncharacterized protein</fullName>
    </submittedName>
</protein>
<comment type="caution">
    <text evidence="1">The sequence shown here is derived from an EMBL/GenBank/DDBJ whole genome shotgun (WGS) entry which is preliminary data.</text>
</comment>
<dbReference type="RefSeq" id="WP_184796596.1">
    <property type="nucleotide sequence ID" value="NZ_JACIIZ010000001.1"/>
</dbReference>
<sequence>MDFGFKMRRGGRRILLASTVGLSVCGGLMSAGTAAEAVRSWHTDRVKLLDSPEMMASTARVLNGTLPGTNKPYDAQKVADDLVQIIFAELQDQSGVHAETALTALGALAGFSVQMGLRETLVKPGKAPEDKVFVIAKTKDGETFYLGDLANEGLFGGKPGVYSVYALVGGGAQKAGAKELPDVREIAGYVASTLGSDKFGIPRIAADHMPHARPIELLDKFWNPVRNYMVLNVQAPLQWPLVLALASQKVIVMGKDTLDPALGAKLVMETATAMAKIDPTRIHNAYFQ</sequence>
<evidence type="ECO:0000313" key="2">
    <source>
        <dbReference type="Proteomes" id="UP000539175"/>
    </source>
</evidence>
<keyword evidence="2" id="KW-1185">Reference proteome</keyword>
<dbReference type="EMBL" id="JACIIZ010000001">
    <property type="protein sequence ID" value="MBB6249662.1"/>
    <property type="molecule type" value="Genomic_DNA"/>
</dbReference>
<reference evidence="1 2" key="1">
    <citation type="submission" date="2020-08" db="EMBL/GenBank/DDBJ databases">
        <title>Genomic Encyclopedia of Type Strains, Phase IV (KMG-IV): sequencing the most valuable type-strain genomes for metagenomic binning, comparative biology and taxonomic classification.</title>
        <authorList>
            <person name="Goeker M."/>
        </authorList>
    </citation>
    <scope>NUCLEOTIDE SEQUENCE [LARGE SCALE GENOMIC DNA]</scope>
    <source>
        <strain evidence="1 2">DSM 22198</strain>
    </source>
</reference>